<keyword evidence="3" id="KW-1185">Reference proteome</keyword>
<feature type="signal peptide" evidence="1">
    <location>
        <begin position="1"/>
        <end position="16"/>
    </location>
</feature>
<keyword evidence="1" id="KW-0732">Signal</keyword>
<proteinExistence type="predicted"/>
<organism evidence="2 3">
    <name type="scientific">Knipowitschia caucasica</name>
    <name type="common">Caucasian dwarf goby</name>
    <name type="synonym">Pomatoschistus caucasicus</name>
    <dbReference type="NCBI Taxonomy" id="637954"/>
    <lineage>
        <taxon>Eukaryota</taxon>
        <taxon>Metazoa</taxon>
        <taxon>Chordata</taxon>
        <taxon>Craniata</taxon>
        <taxon>Vertebrata</taxon>
        <taxon>Euteleostomi</taxon>
        <taxon>Actinopterygii</taxon>
        <taxon>Neopterygii</taxon>
        <taxon>Teleostei</taxon>
        <taxon>Neoteleostei</taxon>
        <taxon>Acanthomorphata</taxon>
        <taxon>Gobiaria</taxon>
        <taxon>Gobiiformes</taxon>
        <taxon>Gobioidei</taxon>
        <taxon>Gobiidae</taxon>
        <taxon>Gobiinae</taxon>
        <taxon>Knipowitschia</taxon>
    </lineage>
</organism>
<reference evidence="2 3" key="1">
    <citation type="submission" date="2024-04" db="EMBL/GenBank/DDBJ databases">
        <authorList>
            <person name="Waldvogel A.-M."/>
            <person name="Schoenle A."/>
        </authorList>
    </citation>
    <scope>NUCLEOTIDE SEQUENCE [LARGE SCALE GENOMIC DNA]</scope>
</reference>
<evidence type="ECO:0000313" key="2">
    <source>
        <dbReference type="EMBL" id="CAL1579914.1"/>
    </source>
</evidence>
<gene>
    <name evidence="2" type="ORF">KC01_LOCUS10857</name>
</gene>
<sequence>MLLLLLLSSCFMSCHAQTNSVGQISQVTTSPTFSSISPSPVGSDELNSLAFLHAQVESTHRLNETSLDVILNTIAVLIHEKLPEIEFELTRKSVTEV</sequence>
<accession>A0AAV2JQW0</accession>
<dbReference type="EMBL" id="OZ035836">
    <property type="protein sequence ID" value="CAL1579914.1"/>
    <property type="molecule type" value="Genomic_DNA"/>
</dbReference>
<evidence type="ECO:0000313" key="3">
    <source>
        <dbReference type="Proteomes" id="UP001497482"/>
    </source>
</evidence>
<protein>
    <submittedName>
        <fullName evidence="2">Uncharacterized protein</fullName>
    </submittedName>
</protein>
<evidence type="ECO:0000256" key="1">
    <source>
        <dbReference type="SAM" id="SignalP"/>
    </source>
</evidence>
<feature type="chain" id="PRO_5043629152" evidence="1">
    <location>
        <begin position="17"/>
        <end position="97"/>
    </location>
</feature>
<dbReference type="Proteomes" id="UP001497482">
    <property type="component" value="Chromosome 14"/>
</dbReference>
<dbReference type="AlphaFoldDB" id="A0AAV2JQW0"/>
<name>A0AAV2JQW0_KNICA</name>